<evidence type="ECO:0000313" key="2">
    <source>
        <dbReference type="Proteomes" id="UP000812287"/>
    </source>
</evidence>
<dbReference type="AlphaFoldDB" id="A0A9P8AWY4"/>
<comment type="caution">
    <text evidence="1">The sequence shown here is derived from an EMBL/GenBank/DDBJ whole genome shotgun (WGS) entry which is preliminary data.</text>
</comment>
<dbReference type="Proteomes" id="UP000812287">
    <property type="component" value="Unassembled WGS sequence"/>
</dbReference>
<proteinExistence type="predicted"/>
<gene>
    <name evidence="1" type="ORF">BT62DRAFT_928126</name>
</gene>
<dbReference type="RefSeq" id="XP_043044345.1">
    <property type="nucleotide sequence ID" value="XM_043185445.1"/>
</dbReference>
<dbReference type="GeneID" id="66107742"/>
<organism evidence="1 2">
    <name type="scientific">Guyanagaster necrorhizus</name>
    <dbReference type="NCBI Taxonomy" id="856835"/>
    <lineage>
        <taxon>Eukaryota</taxon>
        <taxon>Fungi</taxon>
        <taxon>Dikarya</taxon>
        <taxon>Basidiomycota</taxon>
        <taxon>Agaricomycotina</taxon>
        <taxon>Agaricomycetes</taxon>
        <taxon>Agaricomycetidae</taxon>
        <taxon>Agaricales</taxon>
        <taxon>Marasmiineae</taxon>
        <taxon>Physalacriaceae</taxon>
        <taxon>Guyanagaster</taxon>
    </lineage>
</organism>
<dbReference type="OrthoDB" id="5363962at2759"/>
<protein>
    <submittedName>
        <fullName evidence="1">Uncharacterized protein</fullName>
    </submittedName>
</protein>
<accession>A0A9P8AWY4</accession>
<name>A0A9P8AWY4_9AGAR</name>
<reference evidence="1" key="1">
    <citation type="submission" date="2020-11" db="EMBL/GenBank/DDBJ databases">
        <title>Adaptations for nitrogen fixation in a non-lichenized fungal sporocarp promotes dispersal by wood-feeding termites.</title>
        <authorList>
            <consortium name="DOE Joint Genome Institute"/>
            <person name="Koch R.A."/>
            <person name="Yoon G."/>
            <person name="Arayal U."/>
            <person name="Lail K."/>
            <person name="Amirebrahimi M."/>
            <person name="Labutti K."/>
            <person name="Lipzen A."/>
            <person name="Riley R."/>
            <person name="Barry K."/>
            <person name="Henrissat B."/>
            <person name="Grigoriev I.V."/>
            <person name="Herr J.R."/>
            <person name="Aime M.C."/>
        </authorList>
    </citation>
    <scope>NUCLEOTIDE SEQUENCE</scope>
    <source>
        <strain evidence="1">MCA 3950</strain>
    </source>
</reference>
<evidence type="ECO:0000313" key="1">
    <source>
        <dbReference type="EMBL" id="KAG7450845.1"/>
    </source>
</evidence>
<dbReference type="EMBL" id="MU250526">
    <property type="protein sequence ID" value="KAG7450845.1"/>
    <property type="molecule type" value="Genomic_DNA"/>
</dbReference>
<keyword evidence="2" id="KW-1185">Reference proteome</keyword>
<sequence>MAVFNANSGVKVFLIGMGMSNALISINNAATQREALELLASSKHCGIRDAMKLMLCLDSIPPIMDLVTHRVPFNVDAVKKAFEAMARGRG</sequence>